<gene>
    <name evidence="5" type="ORF">TTHERM_00486220</name>
</gene>
<feature type="domain" description="EF-hand" evidence="4">
    <location>
        <begin position="1207"/>
        <end position="1242"/>
    </location>
</feature>
<dbReference type="SMART" id="SM00054">
    <property type="entry name" value="EFh"/>
    <property type="match status" value="14"/>
</dbReference>
<keyword evidence="6" id="KW-1185">Reference proteome</keyword>
<feature type="domain" description="EF-hand" evidence="4">
    <location>
        <begin position="778"/>
        <end position="813"/>
    </location>
</feature>
<feature type="compositionally biased region" description="Acidic residues" evidence="3">
    <location>
        <begin position="628"/>
        <end position="641"/>
    </location>
</feature>
<dbReference type="GO" id="GO:0051480">
    <property type="term" value="P:regulation of cytosolic calcium ion concentration"/>
    <property type="evidence" value="ECO:0007669"/>
    <property type="project" value="TreeGrafter"/>
</dbReference>
<feature type="region of interest" description="Disordered" evidence="3">
    <location>
        <begin position="973"/>
        <end position="1012"/>
    </location>
</feature>
<protein>
    <submittedName>
        <fullName evidence="5">EF-hand pair protein</fullName>
    </submittedName>
</protein>
<feature type="compositionally biased region" description="Basic and acidic residues" evidence="3">
    <location>
        <begin position="507"/>
        <end position="516"/>
    </location>
</feature>
<sequence>MTQRSNKVEVIHFQLFDAISEEKLNVARHIFAEKDSKGQGYLSPDVVSQIIQQAFTQTNTKGFKSTPDDVKQFMKQIKSTRQKELTYYEFESYFLGCLARTGHKVTQSNTILRTNRKFNPQIEIQLNVARQQFAKFDTDKSGNLDSNEVYNLIVETHQLIGMQKDTPSEEEVKYYIELADTNKDGVISIQEYEDLFLMNLKKNGKVVIQYRVVNNKETCEKLSDEEYLHQMQSSAKQSSQNIIVKNVYHDDAESKLNIAKRQFIELDKDKSGKLDQEEVANLINTTFANTGVSGYKATPEDVKLYLQKVDTNKDGKVSFEEYEKYVIYCLDKAGVNCSVKSNFIKSRRSFNPEVEMQLDAGRKFFAQFDTDRSGYLEENEIYALIAFTYKDLGIDKKPTADEVQKYIQSADTNNDGRISIQEFEDFVLQNYKSQGTTILEYSIPEVTEVVKTSQQGNVSVIQSIKVTKITTVTTRTINQVDGNKDVSLSQVFTSTHTSTSENQQESEESKSKQLDEPLVETKKVNNLTEGIEQEREEIKFVQSMIRQGGEESCIKEEQVQKSFDELNVVVKNDNQVDLSSSDDENIQKQVQNEESEEKQKKACKNDEEYEDNEVKRNKKPQPSQEKQENDEDHCDLGDENEESKQNESKVPYVKPAHRQNLALIGVKNVYDPQVETRLDAARRLFIQHDVNKSGSLNPEEVATLITALFSSNGIEGYQPTPEDVRLYIQEVDTNKDGLIQYQEFETYVIKCLEKVGIPCEVKQTIVKSNRRFNPEAEMYLDVARKEFAKCDSDKSGYLEENEIYTLIKDSYAEMGILDYQPTEEDVKYYIQLADTDNDGKISIIEFEDLIILSLKQSGMQVIQYKQYQNAESDENQETVKRAPANEHFRRGKPIQKLENTEQVVEEEVLQIEQKEQEEQLQKDLQQAVEQEKVQEQIEEQEKVQELLGEQEKVEDNSEQKQDQEPVCKHVIEPAEQISEQTRVPAGRPVEQMSSSVREPAGRPVLQAQEMNQSSTLRSSKIVIIEETSSVTIEPAFQRQEKPKRASFPSIVIKKVYHPEIEEKLQIAKRLFVQSDKDQNGELDPDEVAVLIINTFEDAGIHGYKPTVQDVKDYMEVVDTDKNGRLSFEEYENYVISCFEKAGLKCDVKDTIFKSSRRFNPQVELKLDVARRLFAKYDTDKSGELEENEVYGIISDTYRNIGITDFRPTVDDVRMWIQMADTDNNGSVSIFEYENLILSSLEKAGIEIKRFTKISEDNKN</sequence>
<dbReference type="InterPro" id="IPR011992">
    <property type="entry name" value="EF-hand-dom_pair"/>
</dbReference>
<feature type="domain" description="EF-hand" evidence="4">
    <location>
        <begin position="167"/>
        <end position="202"/>
    </location>
</feature>
<reference evidence="6" key="1">
    <citation type="journal article" date="2006" name="PLoS Biol.">
        <title>Macronuclear genome sequence of the ciliate Tetrahymena thermophila, a model eukaryote.</title>
        <authorList>
            <person name="Eisen J.A."/>
            <person name="Coyne R.S."/>
            <person name="Wu M."/>
            <person name="Wu D."/>
            <person name="Thiagarajan M."/>
            <person name="Wortman J.R."/>
            <person name="Badger J.H."/>
            <person name="Ren Q."/>
            <person name="Amedeo P."/>
            <person name="Jones K.M."/>
            <person name="Tallon L.J."/>
            <person name="Delcher A.L."/>
            <person name="Salzberg S.L."/>
            <person name="Silva J.C."/>
            <person name="Haas B.J."/>
            <person name="Majoros W.H."/>
            <person name="Farzad M."/>
            <person name="Carlton J.M."/>
            <person name="Smith R.K. Jr."/>
            <person name="Garg J."/>
            <person name="Pearlman R.E."/>
            <person name="Karrer K.M."/>
            <person name="Sun L."/>
            <person name="Manning G."/>
            <person name="Elde N.C."/>
            <person name="Turkewitz A.P."/>
            <person name="Asai D.J."/>
            <person name="Wilkes D.E."/>
            <person name="Wang Y."/>
            <person name="Cai H."/>
            <person name="Collins K."/>
            <person name="Stewart B.A."/>
            <person name="Lee S.R."/>
            <person name="Wilamowska K."/>
            <person name="Weinberg Z."/>
            <person name="Ruzzo W.L."/>
            <person name="Wloga D."/>
            <person name="Gaertig J."/>
            <person name="Frankel J."/>
            <person name="Tsao C.-C."/>
            <person name="Gorovsky M.A."/>
            <person name="Keeling P.J."/>
            <person name="Waller R.F."/>
            <person name="Patron N.J."/>
            <person name="Cherry J.M."/>
            <person name="Stover N.A."/>
            <person name="Krieger C.J."/>
            <person name="del Toro C."/>
            <person name="Ryder H.F."/>
            <person name="Williamson S.C."/>
            <person name="Barbeau R.A."/>
            <person name="Hamilton E.P."/>
            <person name="Orias E."/>
        </authorList>
    </citation>
    <scope>NUCLEOTIDE SEQUENCE [LARGE SCALE GENOMIC DNA]</scope>
    <source>
        <strain evidence="6">SB210</strain>
    </source>
</reference>
<feature type="domain" description="EF-hand" evidence="4">
    <location>
        <begin position="398"/>
        <end position="433"/>
    </location>
</feature>
<feature type="domain" description="EF-hand" evidence="4">
    <location>
        <begin position="821"/>
        <end position="856"/>
    </location>
</feature>
<dbReference type="Proteomes" id="UP000009168">
    <property type="component" value="Unassembled WGS sequence"/>
</dbReference>
<dbReference type="AlphaFoldDB" id="I7LTF9"/>
<dbReference type="CDD" id="cd00051">
    <property type="entry name" value="EFh"/>
    <property type="match status" value="1"/>
</dbReference>
<dbReference type="PANTHER" id="PTHR19972:SF10">
    <property type="entry name" value="CALBINDIN-32"/>
    <property type="match status" value="1"/>
</dbReference>
<dbReference type="GO" id="GO:0005509">
    <property type="term" value="F:calcium ion binding"/>
    <property type="evidence" value="ECO:0007669"/>
    <property type="project" value="InterPro"/>
</dbReference>
<dbReference type="eggNOG" id="ENOG502SPAU">
    <property type="taxonomic scope" value="Eukaryota"/>
</dbReference>
<feature type="compositionally biased region" description="Low complexity" evidence="3">
    <location>
        <begin position="493"/>
        <end position="503"/>
    </location>
</feature>
<keyword evidence="2" id="KW-0175">Coiled coil</keyword>
<dbReference type="Gene3D" id="1.10.238.10">
    <property type="entry name" value="EF-hand"/>
    <property type="match status" value="8"/>
</dbReference>
<accession>I7LTF9</accession>
<dbReference type="InterPro" id="IPR018247">
    <property type="entry name" value="EF_Hand_1_Ca_BS"/>
</dbReference>
<feature type="domain" description="EF-hand" evidence="4">
    <location>
        <begin position="254"/>
        <end position="289"/>
    </location>
</feature>
<dbReference type="InterPro" id="IPR002048">
    <property type="entry name" value="EF_hand_dom"/>
</dbReference>
<dbReference type="PANTHER" id="PTHR19972">
    <property type="entry name" value="CALBINDIN"/>
    <property type="match status" value="1"/>
</dbReference>
<dbReference type="InParanoid" id="I7LTF9"/>
<evidence type="ECO:0000313" key="5">
    <source>
        <dbReference type="EMBL" id="EAR85171.1"/>
    </source>
</evidence>
<feature type="domain" description="EF-hand" evidence="4">
    <location>
        <begin position="676"/>
        <end position="711"/>
    </location>
</feature>
<feature type="domain" description="EF-hand" evidence="4">
    <location>
        <begin position="124"/>
        <end position="159"/>
    </location>
</feature>
<evidence type="ECO:0000256" key="1">
    <source>
        <dbReference type="ARBA" id="ARBA00022837"/>
    </source>
</evidence>
<organism evidence="5 6">
    <name type="scientific">Tetrahymena thermophila (strain SB210)</name>
    <dbReference type="NCBI Taxonomy" id="312017"/>
    <lineage>
        <taxon>Eukaryota</taxon>
        <taxon>Sar</taxon>
        <taxon>Alveolata</taxon>
        <taxon>Ciliophora</taxon>
        <taxon>Intramacronucleata</taxon>
        <taxon>Oligohymenophorea</taxon>
        <taxon>Hymenostomatida</taxon>
        <taxon>Tetrahymenina</taxon>
        <taxon>Tetrahymenidae</taxon>
        <taxon>Tetrahymena</taxon>
    </lineage>
</organism>
<feature type="domain" description="EF-hand" evidence="4">
    <location>
        <begin position="1105"/>
        <end position="1140"/>
    </location>
</feature>
<feature type="domain" description="EF-hand" evidence="4">
    <location>
        <begin position="719"/>
        <end position="754"/>
    </location>
</feature>
<dbReference type="HOGENOM" id="CLU_265059_0_0_1"/>
<dbReference type="GeneID" id="7831131"/>
<feature type="compositionally biased region" description="Basic and acidic residues" evidence="3">
    <location>
        <begin position="597"/>
        <end position="606"/>
    </location>
</feature>
<dbReference type="GO" id="GO:0005829">
    <property type="term" value="C:cytosol"/>
    <property type="evidence" value="ECO:0007669"/>
    <property type="project" value="TreeGrafter"/>
</dbReference>
<feature type="domain" description="EF-hand" evidence="4">
    <location>
        <begin position="297"/>
        <end position="332"/>
    </location>
</feature>
<feature type="domain" description="EF-hand" evidence="4">
    <location>
        <begin position="1164"/>
        <end position="1199"/>
    </location>
</feature>
<evidence type="ECO:0000313" key="6">
    <source>
        <dbReference type="Proteomes" id="UP000009168"/>
    </source>
</evidence>
<dbReference type="OrthoDB" id="428774at2759"/>
<feature type="domain" description="EF-hand" evidence="4">
    <location>
        <begin position="1062"/>
        <end position="1097"/>
    </location>
</feature>
<dbReference type="EMBL" id="GG662587">
    <property type="protein sequence ID" value="EAR85171.1"/>
    <property type="molecule type" value="Genomic_DNA"/>
</dbReference>
<feature type="compositionally biased region" description="Basic and acidic residues" evidence="3">
    <location>
        <begin position="877"/>
        <end position="888"/>
    </location>
</feature>
<dbReference type="GO" id="GO:0005634">
    <property type="term" value="C:nucleus"/>
    <property type="evidence" value="ECO:0007669"/>
    <property type="project" value="TreeGrafter"/>
</dbReference>
<dbReference type="RefSeq" id="XP_001032834.1">
    <property type="nucleotide sequence ID" value="XM_001032834.1"/>
</dbReference>
<feature type="region of interest" description="Disordered" evidence="3">
    <location>
        <begin position="574"/>
        <end position="653"/>
    </location>
</feature>
<feature type="domain" description="EF-hand" evidence="4">
    <location>
        <begin position="356"/>
        <end position="391"/>
    </location>
</feature>
<feature type="region of interest" description="Disordered" evidence="3">
    <location>
        <begin position="493"/>
        <end position="516"/>
    </location>
</feature>
<evidence type="ECO:0000259" key="4">
    <source>
        <dbReference type="PROSITE" id="PS50222"/>
    </source>
</evidence>
<feature type="region of interest" description="Disordered" evidence="3">
    <location>
        <begin position="869"/>
        <end position="890"/>
    </location>
</feature>
<feature type="coiled-coil region" evidence="2">
    <location>
        <begin position="894"/>
        <end position="963"/>
    </location>
</feature>
<keyword evidence="1" id="KW-0106">Calcium</keyword>
<evidence type="ECO:0000256" key="3">
    <source>
        <dbReference type="SAM" id="MobiDB-lite"/>
    </source>
</evidence>
<proteinExistence type="predicted"/>
<dbReference type="PROSITE" id="PS50222">
    <property type="entry name" value="EF_HAND_2"/>
    <property type="match status" value="14"/>
</dbReference>
<dbReference type="SUPFAM" id="SSF47473">
    <property type="entry name" value="EF-hand"/>
    <property type="match status" value="4"/>
</dbReference>
<dbReference type="PROSITE" id="PS00018">
    <property type="entry name" value="EF_HAND_1"/>
    <property type="match status" value="14"/>
</dbReference>
<dbReference type="STRING" id="312017.I7LTF9"/>
<dbReference type="KEGG" id="tet:TTHERM_00486220"/>
<name>I7LTF9_TETTS</name>
<dbReference type="Pfam" id="PF13499">
    <property type="entry name" value="EF-hand_7"/>
    <property type="match status" value="7"/>
</dbReference>
<evidence type="ECO:0000256" key="2">
    <source>
        <dbReference type="SAM" id="Coils"/>
    </source>
</evidence>
<dbReference type="InterPro" id="IPR051001">
    <property type="entry name" value="Calbindin_Ca-bind"/>
</dbReference>